<sequence>MNKTFADQVIAFNENLTYTGDLPEGFEVLNPYLDNPETMVVMQKFYHKYYNDSSKRKFMIGINPSRHGAGVTGVPFTDTKRLESVCGIQMKSARTHEVSSVFMYDMIADYGGAEDFYKNIYINSPFPLAIVRKTKTGWLNANYYDDKKLFESVKGFMIDSLKEHISLNLDTSEVFILGKKNADFISKLNQEAKLFDKMTVLEHPRYIQQYKSKEKQLYIDKYMLALKK</sequence>
<dbReference type="RefSeq" id="WP_060868602.1">
    <property type="nucleotide sequence ID" value="NZ_CP033930.1"/>
</dbReference>
<dbReference type="AlphaFoldDB" id="A0AAD0YYP3"/>
<dbReference type="Gene3D" id="3.40.470.10">
    <property type="entry name" value="Uracil-DNA glycosylase-like domain"/>
    <property type="match status" value="1"/>
</dbReference>
<evidence type="ECO:0000259" key="1">
    <source>
        <dbReference type="Pfam" id="PF03167"/>
    </source>
</evidence>
<dbReference type="CDD" id="cd19375">
    <property type="entry name" value="UDG-F3-like_SMUG2"/>
    <property type="match status" value="1"/>
</dbReference>
<dbReference type="InterPro" id="IPR036895">
    <property type="entry name" value="Uracil-DNA_glycosylase-like_sf"/>
</dbReference>
<reference evidence="2 3" key="1">
    <citation type="submission" date="2018-11" db="EMBL/GenBank/DDBJ databases">
        <title>Proposal to divide the Flavobacteriaceae and reorganize its genera based on Amino Acid Identity values calculated from whole genome sequences.</title>
        <authorList>
            <person name="Nicholson A.C."/>
            <person name="Gulvik C.A."/>
            <person name="Whitney A.M."/>
            <person name="Humrighouse B.W."/>
            <person name="Bell M."/>
            <person name="Holmes B."/>
            <person name="Steigerwalt A.G."/>
            <person name="Villarma A."/>
            <person name="Sheth M."/>
            <person name="Batra D."/>
            <person name="Pryor J."/>
            <person name="Bernardet J.-F."/>
            <person name="Hugo C."/>
            <person name="Kampfer P."/>
            <person name="Newman J."/>
            <person name="McQuiston J.R."/>
        </authorList>
    </citation>
    <scope>NUCLEOTIDE SEQUENCE [LARGE SCALE GENOMIC DNA]</scope>
    <source>
        <strain evidence="2 3">H5559</strain>
    </source>
</reference>
<gene>
    <name evidence="2" type="ORF">EG352_18025</name>
</gene>
<feature type="domain" description="Uracil-DNA glycosylase-like" evidence="1">
    <location>
        <begin position="48"/>
        <end position="226"/>
    </location>
</feature>
<organism evidence="2 3">
    <name type="scientific">Chryseobacterium indologenes</name>
    <name type="common">Flavobacterium indologenes</name>
    <dbReference type="NCBI Taxonomy" id="253"/>
    <lineage>
        <taxon>Bacteria</taxon>
        <taxon>Pseudomonadati</taxon>
        <taxon>Bacteroidota</taxon>
        <taxon>Flavobacteriia</taxon>
        <taxon>Flavobacteriales</taxon>
        <taxon>Weeksellaceae</taxon>
        <taxon>Chryseobacterium group</taxon>
        <taxon>Chryseobacterium</taxon>
    </lineage>
</organism>
<name>A0AAD0YYP3_CHRID</name>
<dbReference type="EMBL" id="CP033930">
    <property type="protein sequence ID" value="AZB19537.1"/>
    <property type="molecule type" value="Genomic_DNA"/>
</dbReference>
<accession>A0AAD0YYP3</accession>
<dbReference type="SUPFAM" id="SSF52141">
    <property type="entry name" value="Uracil-DNA glycosylase-like"/>
    <property type="match status" value="1"/>
</dbReference>
<dbReference type="Proteomes" id="UP000269015">
    <property type="component" value="Chromosome"/>
</dbReference>
<evidence type="ECO:0000313" key="3">
    <source>
        <dbReference type="Proteomes" id="UP000269015"/>
    </source>
</evidence>
<dbReference type="Pfam" id="PF03167">
    <property type="entry name" value="UDG"/>
    <property type="match status" value="1"/>
</dbReference>
<dbReference type="InterPro" id="IPR032579">
    <property type="entry name" value="Phe_SMUG2-like"/>
</dbReference>
<proteinExistence type="predicted"/>
<dbReference type="InterPro" id="IPR005122">
    <property type="entry name" value="Uracil-DNA_glycosylase-like"/>
</dbReference>
<protein>
    <submittedName>
        <fullName evidence="2">SMUG2 DNA glycosylase family protein</fullName>
    </submittedName>
</protein>
<evidence type="ECO:0000313" key="2">
    <source>
        <dbReference type="EMBL" id="AZB19537.1"/>
    </source>
</evidence>